<sequence>MEDWQPGDDPLEVNAFAEQFELVCTEETGNELAGVFQELMDALETGRLGAKDAVIAAVQIRRRATQEISSETPPRAQSCAFVVSSSKRRTSWRGCGTDKGTAAS</sequence>
<keyword evidence="2" id="KW-1185">Reference proteome</keyword>
<accession>A0AAD9G0I8</accession>
<dbReference type="EMBL" id="JASMQC010000050">
    <property type="protein sequence ID" value="KAK1929277.1"/>
    <property type="molecule type" value="Genomic_DNA"/>
</dbReference>
<proteinExistence type="predicted"/>
<organism evidence="1 2">
    <name type="scientific">Phytophthora citrophthora</name>
    <dbReference type="NCBI Taxonomy" id="4793"/>
    <lineage>
        <taxon>Eukaryota</taxon>
        <taxon>Sar</taxon>
        <taxon>Stramenopiles</taxon>
        <taxon>Oomycota</taxon>
        <taxon>Peronosporomycetes</taxon>
        <taxon>Peronosporales</taxon>
        <taxon>Peronosporaceae</taxon>
        <taxon>Phytophthora</taxon>
    </lineage>
</organism>
<reference evidence="1" key="1">
    <citation type="submission" date="2023-08" db="EMBL/GenBank/DDBJ databases">
        <title>Reference Genome Resource for the Citrus Pathogen Phytophthora citrophthora.</title>
        <authorList>
            <person name="Moller H."/>
            <person name="Coetzee B."/>
            <person name="Rose L.J."/>
            <person name="Van Niekerk J.M."/>
        </authorList>
    </citation>
    <scope>NUCLEOTIDE SEQUENCE</scope>
    <source>
        <strain evidence="1">STE-U-9442</strain>
    </source>
</reference>
<gene>
    <name evidence="1" type="ORF">P3T76_015229</name>
</gene>
<dbReference type="Proteomes" id="UP001259832">
    <property type="component" value="Unassembled WGS sequence"/>
</dbReference>
<name>A0AAD9G0I8_9STRA</name>
<evidence type="ECO:0000313" key="2">
    <source>
        <dbReference type="Proteomes" id="UP001259832"/>
    </source>
</evidence>
<dbReference type="AlphaFoldDB" id="A0AAD9G0I8"/>
<evidence type="ECO:0000313" key="1">
    <source>
        <dbReference type="EMBL" id="KAK1929277.1"/>
    </source>
</evidence>
<protein>
    <submittedName>
        <fullName evidence="1">Uncharacterized protein</fullName>
    </submittedName>
</protein>
<comment type="caution">
    <text evidence="1">The sequence shown here is derived from an EMBL/GenBank/DDBJ whole genome shotgun (WGS) entry which is preliminary data.</text>
</comment>